<gene>
    <name evidence="2" type="ORF">K469DRAFT_464187</name>
</gene>
<dbReference type="OrthoDB" id="48317at2759"/>
<proteinExistence type="predicted"/>
<sequence length="171" mass="19015">RTVTVCSPGSFEYSKSLRASAVFDYRSPTCGADICTYTNNSLYHCFDTRPIKSSADICVDTLFSHSSTDKSKPFHAGFQGLVVEIKRENIGIETTLSYRGLSEAIRIGEIEISAIPEHKAFVARWIGIAEHLTMEGELRLHTFEVRDEGLQGALGRLEEMRKGGIRGKKLI</sequence>
<evidence type="ECO:0000256" key="1">
    <source>
        <dbReference type="ARBA" id="ARBA00023002"/>
    </source>
</evidence>
<keyword evidence="3" id="KW-1185">Reference proteome</keyword>
<evidence type="ECO:0000313" key="3">
    <source>
        <dbReference type="Proteomes" id="UP000800200"/>
    </source>
</evidence>
<name>A0A6A6DVY2_9PEZI</name>
<feature type="non-terminal residue" evidence="2">
    <location>
        <position position="1"/>
    </location>
</feature>
<evidence type="ECO:0000313" key="2">
    <source>
        <dbReference type="EMBL" id="KAF2183847.1"/>
    </source>
</evidence>
<organism evidence="2 3">
    <name type="scientific">Zopfia rhizophila CBS 207.26</name>
    <dbReference type="NCBI Taxonomy" id="1314779"/>
    <lineage>
        <taxon>Eukaryota</taxon>
        <taxon>Fungi</taxon>
        <taxon>Dikarya</taxon>
        <taxon>Ascomycota</taxon>
        <taxon>Pezizomycotina</taxon>
        <taxon>Dothideomycetes</taxon>
        <taxon>Dothideomycetes incertae sedis</taxon>
        <taxon>Zopfiaceae</taxon>
        <taxon>Zopfia</taxon>
    </lineage>
</organism>
<dbReference type="Gene3D" id="3.90.180.10">
    <property type="entry name" value="Medium-chain alcohol dehydrogenases, catalytic domain"/>
    <property type="match status" value="1"/>
</dbReference>
<protein>
    <submittedName>
        <fullName evidence="2">Uncharacterized protein</fullName>
    </submittedName>
</protein>
<feature type="non-terminal residue" evidence="2">
    <location>
        <position position="171"/>
    </location>
</feature>
<keyword evidence="1" id="KW-0560">Oxidoreductase</keyword>
<dbReference type="InterPro" id="IPR047122">
    <property type="entry name" value="Trans-enoyl_RdTase-like"/>
</dbReference>
<dbReference type="EMBL" id="ML994640">
    <property type="protein sequence ID" value="KAF2183847.1"/>
    <property type="molecule type" value="Genomic_DNA"/>
</dbReference>
<accession>A0A6A6DVY2</accession>
<dbReference type="GO" id="GO:0016651">
    <property type="term" value="F:oxidoreductase activity, acting on NAD(P)H"/>
    <property type="evidence" value="ECO:0007669"/>
    <property type="project" value="InterPro"/>
</dbReference>
<dbReference type="PANTHER" id="PTHR45348:SF2">
    <property type="entry name" value="ZINC-TYPE ALCOHOL DEHYDROGENASE-LIKE PROTEIN C2E1P3.01"/>
    <property type="match status" value="1"/>
</dbReference>
<dbReference type="AlphaFoldDB" id="A0A6A6DVY2"/>
<dbReference type="Gene3D" id="3.40.50.720">
    <property type="entry name" value="NAD(P)-binding Rossmann-like Domain"/>
    <property type="match status" value="1"/>
</dbReference>
<dbReference type="PANTHER" id="PTHR45348">
    <property type="entry name" value="HYPOTHETICAL OXIDOREDUCTASE (EUROFUNG)"/>
    <property type="match status" value="1"/>
</dbReference>
<dbReference type="Proteomes" id="UP000800200">
    <property type="component" value="Unassembled WGS sequence"/>
</dbReference>
<reference evidence="2" key="1">
    <citation type="journal article" date="2020" name="Stud. Mycol.">
        <title>101 Dothideomycetes genomes: a test case for predicting lifestyles and emergence of pathogens.</title>
        <authorList>
            <person name="Haridas S."/>
            <person name="Albert R."/>
            <person name="Binder M."/>
            <person name="Bloem J."/>
            <person name="Labutti K."/>
            <person name="Salamov A."/>
            <person name="Andreopoulos B."/>
            <person name="Baker S."/>
            <person name="Barry K."/>
            <person name="Bills G."/>
            <person name="Bluhm B."/>
            <person name="Cannon C."/>
            <person name="Castanera R."/>
            <person name="Culley D."/>
            <person name="Daum C."/>
            <person name="Ezra D."/>
            <person name="Gonzalez J."/>
            <person name="Henrissat B."/>
            <person name="Kuo A."/>
            <person name="Liang C."/>
            <person name="Lipzen A."/>
            <person name="Lutzoni F."/>
            <person name="Magnuson J."/>
            <person name="Mondo S."/>
            <person name="Nolan M."/>
            <person name="Ohm R."/>
            <person name="Pangilinan J."/>
            <person name="Park H.-J."/>
            <person name="Ramirez L."/>
            <person name="Alfaro M."/>
            <person name="Sun H."/>
            <person name="Tritt A."/>
            <person name="Yoshinaga Y."/>
            <person name="Zwiers L.-H."/>
            <person name="Turgeon B."/>
            <person name="Goodwin S."/>
            <person name="Spatafora J."/>
            <person name="Crous P."/>
            <person name="Grigoriev I."/>
        </authorList>
    </citation>
    <scope>NUCLEOTIDE SEQUENCE</scope>
    <source>
        <strain evidence="2">CBS 207.26</strain>
    </source>
</reference>